<reference evidence="2" key="2">
    <citation type="journal article" date="2023" name="IMA Fungus">
        <title>Comparative genomic study of the Penicillium genus elucidates a diverse pangenome and 15 lateral gene transfer events.</title>
        <authorList>
            <person name="Petersen C."/>
            <person name="Sorensen T."/>
            <person name="Nielsen M.R."/>
            <person name="Sondergaard T.E."/>
            <person name="Sorensen J.L."/>
            <person name="Fitzpatrick D.A."/>
            <person name="Frisvad J.C."/>
            <person name="Nielsen K.L."/>
        </authorList>
    </citation>
    <scope>NUCLEOTIDE SEQUENCE</scope>
    <source>
        <strain evidence="2">IBT 30761</strain>
    </source>
</reference>
<evidence type="ECO:0000313" key="2">
    <source>
        <dbReference type="EMBL" id="KAJ5103348.1"/>
    </source>
</evidence>
<proteinExistence type="predicted"/>
<accession>A0A9W9KF38</accession>
<feature type="region of interest" description="Disordered" evidence="1">
    <location>
        <begin position="1"/>
        <end position="157"/>
    </location>
</feature>
<dbReference type="RefSeq" id="XP_056476728.1">
    <property type="nucleotide sequence ID" value="XM_056616371.1"/>
</dbReference>
<name>A0A9W9KF38_9EURO</name>
<feature type="compositionally biased region" description="Acidic residues" evidence="1">
    <location>
        <begin position="107"/>
        <end position="116"/>
    </location>
</feature>
<feature type="compositionally biased region" description="Basic and acidic residues" evidence="1">
    <location>
        <begin position="91"/>
        <end position="100"/>
    </location>
</feature>
<reference evidence="2" key="1">
    <citation type="submission" date="2022-11" db="EMBL/GenBank/DDBJ databases">
        <authorList>
            <person name="Petersen C."/>
        </authorList>
    </citation>
    <scope>NUCLEOTIDE SEQUENCE</scope>
    <source>
        <strain evidence="2">IBT 30761</strain>
    </source>
</reference>
<dbReference type="EMBL" id="JAPQKI010000004">
    <property type="protein sequence ID" value="KAJ5103348.1"/>
    <property type="molecule type" value="Genomic_DNA"/>
</dbReference>
<comment type="caution">
    <text evidence="2">The sequence shown here is derived from an EMBL/GenBank/DDBJ whole genome shotgun (WGS) entry which is preliminary data.</text>
</comment>
<protein>
    <submittedName>
        <fullName evidence="2">Uncharacterized protein</fullName>
    </submittedName>
</protein>
<sequence>MASEGSSRPGGSKRRLLIPEKRKLLPPRPKKVISQTNEPGIVFKNPRPKETAHSDESEDNDEDASDKPTRIEFDFASTSRPFLDPSTWEAMLKKSREESAMRGGDTDPADTVETPEEQARREKESEYGSMAIRGRSSISGRGRRGRGTDKGHWAGRH</sequence>
<evidence type="ECO:0000313" key="3">
    <source>
        <dbReference type="Proteomes" id="UP001149074"/>
    </source>
</evidence>
<keyword evidence="3" id="KW-1185">Reference proteome</keyword>
<gene>
    <name evidence="2" type="ORF">N7532_003877</name>
</gene>
<organism evidence="2 3">
    <name type="scientific">Penicillium argentinense</name>
    <dbReference type="NCBI Taxonomy" id="1131581"/>
    <lineage>
        <taxon>Eukaryota</taxon>
        <taxon>Fungi</taxon>
        <taxon>Dikarya</taxon>
        <taxon>Ascomycota</taxon>
        <taxon>Pezizomycotina</taxon>
        <taxon>Eurotiomycetes</taxon>
        <taxon>Eurotiomycetidae</taxon>
        <taxon>Eurotiales</taxon>
        <taxon>Aspergillaceae</taxon>
        <taxon>Penicillium</taxon>
    </lineage>
</organism>
<dbReference type="GeneID" id="81355350"/>
<evidence type="ECO:0000256" key="1">
    <source>
        <dbReference type="SAM" id="MobiDB-lite"/>
    </source>
</evidence>
<feature type="compositionally biased region" description="Basic and acidic residues" evidence="1">
    <location>
        <begin position="117"/>
        <end position="126"/>
    </location>
</feature>
<dbReference type="OrthoDB" id="4502595at2759"/>
<dbReference type="Proteomes" id="UP001149074">
    <property type="component" value="Unassembled WGS sequence"/>
</dbReference>
<dbReference type="AlphaFoldDB" id="A0A9W9KF38"/>
<feature type="compositionally biased region" description="Basic and acidic residues" evidence="1">
    <location>
        <begin position="146"/>
        <end position="157"/>
    </location>
</feature>